<dbReference type="Pfam" id="PF09179">
    <property type="entry name" value="TilS"/>
    <property type="match status" value="1"/>
</dbReference>
<evidence type="ECO:0000259" key="9">
    <source>
        <dbReference type="SMART" id="SM00977"/>
    </source>
</evidence>
<dbReference type="InterPro" id="IPR012795">
    <property type="entry name" value="tRNA_Ile_lys_synt_N"/>
</dbReference>
<dbReference type="GO" id="GO:0005524">
    <property type="term" value="F:ATP binding"/>
    <property type="evidence" value="ECO:0007669"/>
    <property type="project" value="UniProtKB-UniRule"/>
</dbReference>
<keyword evidence="3 8" id="KW-0436">Ligase</keyword>
<evidence type="ECO:0000256" key="1">
    <source>
        <dbReference type="ARBA" id="ARBA00004496"/>
    </source>
</evidence>
<comment type="subcellular location">
    <subcellularLocation>
        <location evidence="1 8">Cytoplasm</location>
    </subcellularLocation>
</comment>
<reference evidence="10 11" key="1">
    <citation type="submission" date="2019-07" db="EMBL/GenBank/DDBJ databases">
        <title>Reinekea sp. strain SSH23 genome sequencing and assembly.</title>
        <authorList>
            <person name="Kim I."/>
        </authorList>
    </citation>
    <scope>NUCLEOTIDE SEQUENCE [LARGE SCALE GENOMIC DNA]</scope>
    <source>
        <strain evidence="10 11">SSH23</strain>
    </source>
</reference>
<dbReference type="CDD" id="cd01992">
    <property type="entry name" value="TilS_N"/>
    <property type="match status" value="1"/>
</dbReference>
<dbReference type="InterPro" id="IPR012094">
    <property type="entry name" value="tRNA_Ile_lys_synt"/>
</dbReference>
<dbReference type="GO" id="GO:0006400">
    <property type="term" value="P:tRNA modification"/>
    <property type="evidence" value="ECO:0007669"/>
    <property type="project" value="UniProtKB-UniRule"/>
</dbReference>
<dbReference type="EMBL" id="VKAD01000001">
    <property type="protein sequence ID" value="TXR54067.1"/>
    <property type="molecule type" value="Genomic_DNA"/>
</dbReference>
<dbReference type="Proteomes" id="UP000321764">
    <property type="component" value="Unassembled WGS sequence"/>
</dbReference>
<feature type="domain" description="Lysidine-tRNA(Ile) synthetase C-terminal" evidence="9">
    <location>
        <begin position="375"/>
        <end position="448"/>
    </location>
</feature>
<evidence type="ECO:0000313" key="11">
    <source>
        <dbReference type="Proteomes" id="UP000321764"/>
    </source>
</evidence>
<dbReference type="InterPro" id="IPR011063">
    <property type="entry name" value="TilS/TtcA_N"/>
</dbReference>
<dbReference type="PANTHER" id="PTHR43033:SF1">
    <property type="entry name" value="TRNA(ILE)-LYSIDINE SYNTHASE-RELATED"/>
    <property type="match status" value="1"/>
</dbReference>
<evidence type="ECO:0000256" key="3">
    <source>
        <dbReference type="ARBA" id="ARBA00022598"/>
    </source>
</evidence>
<dbReference type="AlphaFoldDB" id="A0A5C8Z8Q9"/>
<comment type="similarity">
    <text evidence="8">Belongs to the tRNA(Ile)-lysidine synthase family.</text>
</comment>
<dbReference type="GO" id="GO:0032267">
    <property type="term" value="F:tRNA(Ile)-lysidine synthase activity"/>
    <property type="evidence" value="ECO:0007669"/>
    <property type="project" value="UniProtKB-EC"/>
</dbReference>
<dbReference type="SUPFAM" id="SSF82829">
    <property type="entry name" value="MesJ substrate recognition domain-like"/>
    <property type="match status" value="1"/>
</dbReference>
<gene>
    <name evidence="8 10" type="primary">tilS</name>
    <name evidence="10" type="ORF">FME95_05890</name>
</gene>
<dbReference type="OrthoDB" id="9807403at2"/>
<organism evidence="10 11">
    <name type="scientific">Reinekea thalattae</name>
    <dbReference type="NCBI Taxonomy" id="2593301"/>
    <lineage>
        <taxon>Bacteria</taxon>
        <taxon>Pseudomonadati</taxon>
        <taxon>Pseudomonadota</taxon>
        <taxon>Gammaproteobacteria</taxon>
        <taxon>Oceanospirillales</taxon>
        <taxon>Saccharospirillaceae</taxon>
        <taxon>Reinekea</taxon>
    </lineage>
</organism>
<dbReference type="SMART" id="SM00977">
    <property type="entry name" value="TilS_C"/>
    <property type="match status" value="1"/>
</dbReference>
<dbReference type="Gene3D" id="3.40.50.620">
    <property type="entry name" value="HUPs"/>
    <property type="match status" value="1"/>
</dbReference>
<sequence length="455" mass="51056">MESCLSSSSSQWYSSFLTDFKAELAQLKSTQLYVGYSGGVDSRLLLELACQCFPAKQVTAIHINHGLSARAEEWAQHCQQQCELLGCEFIGLQGNTVVNGAGLEAAARTLRYEKFAETIPEGGVLLLAHHLDDQVETFFLRLMRGAGVHGLKAMASLSRRDHYQLFRPLLSLSKAQLIEWAEHLGLAWIEDDSNDDVLLDRNYLRHNVLPMLEARWPAYRQRIQSSIDLLASGNDAAISQSFVVEQELQHRLSFDQGLKLVQLNDFSEAQMLSLLHAWLLKIGQQVPSKQRLKEIYRAVIHARADATPEVRLGQGAIRRHGPAIYWVADMPEPALPPAVSEQELQYWAGVGWVGLQVSADKQDPTLSLQTGLPNLNWRLRSGGEVIQPAGRSKSRDLKRLLQEYRVKPWLRYRIPLLYSGDQLVAVADLFVVQGYQAGINDPSLRLVWKNSANAD</sequence>
<comment type="caution">
    <text evidence="10">The sequence shown here is derived from an EMBL/GenBank/DDBJ whole genome shotgun (WGS) entry which is preliminary data.</text>
</comment>
<evidence type="ECO:0000256" key="4">
    <source>
        <dbReference type="ARBA" id="ARBA00022694"/>
    </source>
</evidence>
<comment type="domain">
    <text evidence="8">The N-terminal region contains the highly conserved SGGXDS motif, predicted to be a P-loop motif involved in ATP binding.</text>
</comment>
<dbReference type="NCBIfam" id="TIGR02433">
    <property type="entry name" value="lysidine_TilS_C"/>
    <property type="match status" value="1"/>
</dbReference>
<evidence type="ECO:0000313" key="10">
    <source>
        <dbReference type="EMBL" id="TXR54067.1"/>
    </source>
</evidence>
<comment type="catalytic activity">
    <reaction evidence="7 8">
        <text>cytidine(34) in tRNA(Ile2) + L-lysine + ATP = lysidine(34) in tRNA(Ile2) + AMP + diphosphate + H(+)</text>
        <dbReference type="Rhea" id="RHEA:43744"/>
        <dbReference type="Rhea" id="RHEA-COMP:10625"/>
        <dbReference type="Rhea" id="RHEA-COMP:10670"/>
        <dbReference type="ChEBI" id="CHEBI:15378"/>
        <dbReference type="ChEBI" id="CHEBI:30616"/>
        <dbReference type="ChEBI" id="CHEBI:32551"/>
        <dbReference type="ChEBI" id="CHEBI:33019"/>
        <dbReference type="ChEBI" id="CHEBI:82748"/>
        <dbReference type="ChEBI" id="CHEBI:83665"/>
        <dbReference type="ChEBI" id="CHEBI:456215"/>
        <dbReference type="EC" id="6.3.4.19"/>
    </reaction>
</comment>
<dbReference type="EC" id="6.3.4.19" evidence="8"/>
<dbReference type="InterPro" id="IPR015262">
    <property type="entry name" value="tRNA_Ile_lys_synt_subst-bd"/>
</dbReference>
<evidence type="ECO:0000256" key="7">
    <source>
        <dbReference type="ARBA" id="ARBA00048539"/>
    </source>
</evidence>
<dbReference type="Gene3D" id="1.20.59.20">
    <property type="match status" value="1"/>
</dbReference>
<protein>
    <recommendedName>
        <fullName evidence="8">tRNA(Ile)-lysidine synthase</fullName>
        <ecNumber evidence="8">6.3.4.19</ecNumber>
    </recommendedName>
    <alternativeName>
        <fullName evidence="8">tRNA(Ile)-2-lysyl-cytidine synthase</fullName>
    </alternativeName>
    <alternativeName>
        <fullName evidence="8">tRNA(Ile)-lysidine synthetase</fullName>
    </alternativeName>
</protein>
<feature type="binding site" evidence="8">
    <location>
        <begin position="37"/>
        <end position="42"/>
    </location>
    <ligand>
        <name>ATP</name>
        <dbReference type="ChEBI" id="CHEBI:30616"/>
    </ligand>
</feature>
<dbReference type="GO" id="GO:0005737">
    <property type="term" value="C:cytoplasm"/>
    <property type="evidence" value="ECO:0007669"/>
    <property type="project" value="UniProtKB-SubCell"/>
</dbReference>
<evidence type="ECO:0000256" key="5">
    <source>
        <dbReference type="ARBA" id="ARBA00022741"/>
    </source>
</evidence>
<evidence type="ECO:0000256" key="2">
    <source>
        <dbReference type="ARBA" id="ARBA00022490"/>
    </source>
</evidence>
<keyword evidence="6 8" id="KW-0067">ATP-binding</keyword>
<name>A0A5C8Z8Q9_9GAMM</name>
<accession>A0A5C8Z8Q9</accession>
<dbReference type="Pfam" id="PF11734">
    <property type="entry name" value="TilS_C"/>
    <property type="match status" value="1"/>
</dbReference>
<dbReference type="NCBIfam" id="TIGR02432">
    <property type="entry name" value="lysidine_TilS_N"/>
    <property type="match status" value="1"/>
</dbReference>
<comment type="function">
    <text evidence="8">Ligates lysine onto the cytidine present at position 34 of the AUA codon-specific tRNA(Ile) that contains the anticodon CAU, in an ATP-dependent manner. Cytidine is converted to lysidine, thus changing the amino acid specificity of the tRNA from methionine to isoleucine.</text>
</comment>
<dbReference type="InterPro" id="IPR014729">
    <property type="entry name" value="Rossmann-like_a/b/a_fold"/>
</dbReference>
<dbReference type="SUPFAM" id="SSF56037">
    <property type="entry name" value="PheT/TilS domain"/>
    <property type="match status" value="1"/>
</dbReference>
<keyword evidence="4 8" id="KW-0819">tRNA processing</keyword>
<dbReference type="HAMAP" id="MF_01161">
    <property type="entry name" value="tRNA_Ile_lys_synt"/>
    <property type="match status" value="1"/>
</dbReference>
<evidence type="ECO:0000256" key="8">
    <source>
        <dbReference type="HAMAP-Rule" id="MF_01161"/>
    </source>
</evidence>
<dbReference type="Pfam" id="PF01171">
    <property type="entry name" value="ATP_bind_3"/>
    <property type="match status" value="1"/>
</dbReference>
<dbReference type="InterPro" id="IPR012796">
    <property type="entry name" value="Lysidine-tRNA-synth_C"/>
</dbReference>
<dbReference type="PANTHER" id="PTHR43033">
    <property type="entry name" value="TRNA(ILE)-LYSIDINE SYNTHASE-RELATED"/>
    <property type="match status" value="1"/>
</dbReference>
<proteinExistence type="inferred from homology"/>
<dbReference type="SUPFAM" id="SSF52402">
    <property type="entry name" value="Adenine nucleotide alpha hydrolases-like"/>
    <property type="match status" value="1"/>
</dbReference>
<keyword evidence="5 8" id="KW-0547">Nucleotide-binding</keyword>
<keyword evidence="11" id="KW-1185">Reference proteome</keyword>
<keyword evidence="2 8" id="KW-0963">Cytoplasm</keyword>
<evidence type="ECO:0000256" key="6">
    <source>
        <dbReference type="ARBA" id="ARBA00022840"/>
    </source>
</evidence>